<evidence type="ECO:0000256" key="9">
    <source>
        <dbReference type="SAM" id="Phobius"/>
    </source>
</evidence>
<keyword evidence="7 9" id="KW-0472">Membrane</keyword>
<sequence length="97" mass="10859">MSNSRYSQIENSNDQRLNSLANKLSTFRGINQDIGDQAVADNSALGQLSDSFDSLLRGVRNTSHRLTRSLNAGGNVWRMVGMALLLFFIVYTLFKIF</sequence>
<proteinExistence type="predicted"/>
<dbReference type="GO" id="GO:0015031">
    <property type="term" value="P:protein transport"/>
    <property type="evidence" value="ECO:0007669"/>
    <property type="project" value="UniProtKB-KW"/>
</dbReference>
<accession>A0A8J2T7M8</accession>
<dbReference type="InterPro" id="IPR039899">
    <property type="entry name" value="BET1_SNARE"/>
</dbReference>
<evidence type="ECO:0000313" key="12">
    <source>
        <dbReference type="Proteomes" id="UP000019375"/>
    </source>
</evidence>
<evidence type="ECO:0000256" key="3">
    <source>
        <dbReference type="ARBA" id="ARBA00022692"/>
    </source>
</evidence>
<evidence type="ECO:0000256" key="1">
    <source>
        <dbReference type="ARBA" id="ARBA00004394"/>
    </source>
</evidence>
<evidence type="ECO:0000259" key="10">
    <source>
        <dbReference type="PROSITE" id="PS50192"/>
    </source>
</evidence>
<evidence type="ECO:0000256" key="7">
    <source>
        <dbReference type="ARBA" id="ARBA00023136"/>
    </source>
</evidence>
<organism evidence="11 12">
    <name type="scientific">Zygosaccharomyces bailii (strain CLIB 213 / ATCC 58445 / CBS 680 / BCRC 21525 / NBRC 1098 / NCYC 1416 / NRRL Y-2227)</name>
    <dbReference type="NCBI Taxonomy" id="1333698"/>
    <lineage>
        <taxon>Eukaryota</taxon>
        <taxon>Fungi</taxon>
        <taxon>Dikarya</taxon>
        <taxon>Ascomycota</taxon>
        <taxon>Saccharomycotina</taxon>
        <taxon>Saccharomycetes</taxon>
        <taxon>Saccharomycetales</taxon>
        <taxon>Saccharomycetaceae</taxon>
        <taxon>Zygosaccharomyces</taxon>
    </lineage>
</organism>
<dbReference type="EMBL" id="HG316458">
    <property type="protein sequence ID" value="CDF89995.1"/>
    <property type="molecule type" value="Genomic_DNA"/>
</dbReference>
<evidence type="ECO:0000256" key="4">
    <source>
        <dbReference type="ARBA" id="ARBA00022927"/>
    </source>
</evidence>
<keyword evidence="6" id="KW-0333">Golgi apparatus</keyword>
<keyword evidence="3 9" id="KW-0812">Transmembrane</keyword>
<evidence type="ECO:0000256" key="2">
    <source>
        <dbReference type="ARBA" id="ARBA00022448"/>
    </source>
</evidence>
<keyword evidence="5 9" id="KW-1133">Transmembrane helix</keyword>
<comment type="subcellular location">
    <subcellularLocation>
        <location evidence="8">Endomembrane system</location>
        <topology evidence="8">Single-pass type IV membrane protein</topology>
    </subcellularLocation>
    <subcellularLocation>
        <location evidence="1">Golgi apparatus membrane</location>
    </subcellularLocation>
</comment>
<evidence type="ECO:0000256" key="6">
    <source>
        <dbReference type="ARBA" id="ARBA00023034"/>
    </source>
</evidence>
<dbReference type="SUPFAM" id="SSF58038">
    <property type="entry name" value="SNARE fusion complex"/>
    <property type="match status" value="1"/>
</dbReference>
<dbReference type="OrthoDB" id="3063237at2759"/>
<dbReference type="Proteomes" id="UP000019375">
    <property type="component" value="Unassembled WGS sequence"/>
</dbReference>
<evidence type="ECO:0000313" key="11">
    <source>
        <dbReference type="EMBL" id="CDF89995.1"/>
    </source>
</evidence>
<dbReference type="PANTHER" id="PTHR12791">
    <property type="entry name" value="GOLGI SNARE BET1-RELATED"/>
    <property type="match status" value="1"/>
</dbReference>
<name>A0A8J2T7M8_ZYGB2</name>
<evidence type="ECO:0000256" key="5">
    <source>
        <dbReference type="ARBA" id="ARBA00022989"/>
    </source>
</evidence>
<keyword evidence="4" id="KW-0653">Protein transport</keyword>
<reference evidence="12" key="1">
    <citation type="journal article" date="2013" name="Genome Announc.">
        <title>Genome sequence of the food spoilage yeast Zygosaccharomyces bailii CLIB 213(T).</title>
        <authorList>
            <person name="Galeote V."/>
            <person name="Bigey F."/>
            <person name="Devillers H."/>
            <person name="Neuveglise C."/>
            <person name="Dequin S."/>
        </authorList>
    </citation>
    <scope>NUCLEOTIDE SEQUENCE [LARGE SCALE GENOMIC DNA]</scope>
    <source>
        <strain evidence="12">CLIB 213 / ATCC 58445 / CBS 680 / CCRC 21525 / NBRC 1098 / NCYC 1416 / NRRL Y-2227</strain>
    </source>
</reference>
<dbReference type="CDD" id="cd15853">
    <property type="entry name" value="SNARE_Bet1"/>
    <property type="match status" value="1"/>
</dbReference>
<feature type="transmembrane region" description="Helical" evidence="9">
    <location>
        <begin position="76"/>
        <end position="94"/>
    </location>
</feature>
<dbReference type="SMART" id="SM00397">
    <property type="entry name" value="t_SNARE"/>
    <property type="match status" value="1"/>
</dbReference>
<evidence type="ECO:0000256" key="8">
    <source>
        <dbReference type="ARBA" id="ARBA00046280"/>
    </source>
</evidence>
<feature type="domain" description="T-SNARE coiled-coil homology" evidence="10">
    <location>
        <begin position="7"/>
        <end position="69"/>
    </location>
</feature>
<dbReference type="AlphaFoldDB" id="A0A8J2T7M8"/>
<protein>
    <submittedName>
        <fullName evidence="11">ZYBA0S05-06458g1_1</fullName>
    </submittedName>
</protein>
<gene>
    <name evidence="11" type="ORF">BN860_06458g</name>
</gene>
<dbReference type="InterPro" id="IPR000727">
    <property type="entry name" value="T_SNARE_dom"/>
</dbReference>
<keyword evidence="12" id="KW-1185">Reference proteome</keyword>
<dbReference type="GO" id="GO:0000139">
    <property type="term" value="C:Golgi membrane"/>
    <property type="evidence" value="ECO:0007669"/>
    <property type="project" value="UniProtKB-SubCell"/>
</dbReference>
<dbReference type="PROSITE" id="PS50192">
    <property type="entry name" value="T_SNARE"/>
    <property type="match status" value="1"/>
</dbReference>
<keyword evidence="2" id="KW-0813">Transport</keyword>